<organism evidence="1 2">
    <name type="scientific">Pseudoalteromonas denitrificans DSM 6059</name>
    <dbReference type="NCBI Taxonomy" id="1123010"/>
    <lineage>
        <taxon>Bacteria</taxon>
        <taxon>Pseudomonadati</taxon>
        <taxon>Pseudomonadota</taxon>
        <taxon>Gammaproteobacteria</taxon>
        <taxon>Alteromonadales</taxon>
        <taxon>Pseudoalteromonadaceae</taxon>
        <taxon>Pseudoalteromonas</taxon>
    </lineage>
</organism>
<reference evidence="1 2" key="1">
    <citation type="submission" date="2016-10" db="EMBL/GenBank/DDBJ databases">
        <authorList>
            <person name="de Groot N.N."/>
        </authorList>
    </citation>
    <scope>NUCLEOTIDE SEQUENCE [LARGE SCALE GENOMIC DNA]</scope>
    <source>
        <strain evidence="1 2">DSM 6059</strain>
    </source>
</reference>
<gene>
    <name evidence="1" type="ORF">SAMN02745724_05455</name>
</gene>
<dbReference type="RefSeq" id="WP_245763944.1">
    <property type="nucleotide sequence ID" value="NZ_FOLO01000122.1"/>
</dbReference>
<sequence length="74" mass="7939">AISFAHRIDRLRQGDRALILTKVATALQAILYEKADALAKKAASFNASANSAARTSSAAWCLAGWAILPAHWMD</sequence>
<evidence type="ECO:0000313" key="1">
    <source>
        <dbReference type="EMBL" id="SFD79965.1"/>
    </source>
</evidence>
<dbReference type="AlphaFoldDB" id="A0A1I1VAY0"/>
<evidence type="ECO:0000313" key="2">
    <source>
        <dbReference type="Proteomes" id="UP000198862"/>
    </source>
</evidence>
<name>A0A1I1VAY0_9GAMM</name>
<feature type="non-terminal residue" evidence="1">
    <location>
        <position position="1"/>
    </location>
</feature>
<keyword evidence="2" id="KW-1185">Reference proteome</keyword>
<dbReference type="Proteomes" id="UP000198862">
    <property type="component" value="Unassembled WGS sequence"/>
</dbReference>
<proteinExistence type="predicted"/>
<accession>A0A1I1VAY0</accession>
<dbReference type="EMBL" id="FOLO01000122">
    <property type="protein sequence ID" value="SFD79965.1"/>
    <property type="molecule type" value="Genomic_DNA"/>
</dbReference>
<protein>
    <submittedName>
        <fullName evidence="1">Uncharacterized protein</fullName>
    </submittedName>
</protein>